<comment type="caution">
    <text evidence="2">The sequence shown here is derived from an EMBL/GenBank/DDBJ whole genome shotgun (WGS) entry which is preliminary data.</text>
</comment>
<protein>
    <submittedName>
        <fullName evidence="2">7291_t:CDS:1</fullName>
    </submittedName>
</protein>
<gene>
    <name evidence="2" type="ORF">PBRASI_LOCUS9604</name>
</gene>
<keyword evidence="3" id="KW-1185">Reference proteome</keyword>
<keyword evidence="1" id="KW-0732">Signal</keyword>
<organism evidence="2 3">
    <name type="scientific">Paraglomus brasilianum</name>
    <dbReference type="NCBI Taxonomy" id="144538"/>
    <lineage>
        <taxon>Eukaryota</taxon>
        <taxon>Fungi</taxon>
        <taxon>Fungi incertae sedis</taxon>
        <taxon>Mucoromycota</taxon>
        <taxon>Glomeromycotina</taxon>
        <taxon>Glomeromycetes</taxon>
        <taxon>Paraglomerales</taxon>
        <taxon>Paraglomeraceae</taxon>
        <taxon>Paraglomus</taxon>
    </lineage>
</organism>
<accession>A0A9N9DJA2</accession>
<dbReference type="OrthoDB" id="10428355at2759"/>
<feature type="signal peptide" evidence="1">
    <location>
        <begin position="1"/>
        <end position="25"/>
    </location>
</feature>
<reference evidence="2" key="1">
    <citation type="submission" date="2021-06" db="EMBL/GenBank/DDBJ databases">
        <authorList>
            <person name="Kallberg Y."/>
            <person name="Tangrot J."/>
            <person name="Rosling A."/>
        </authorList>
    </citation>
    <scope>NUCLEOTIDE SEQUENCE</scope>
    <source>
        <strain evidence="2">BR232B</strain>
    </source>
</reference>
<name>A0A9N9DJA2_9GLOM</name>
<sequence>MKQNAIRTIFFLVCCLLVVLSPSLAATVKRANGDIGYAEFRASGARPVSGTVTFYQLNRDIIIYGQFNTGVQSFPPCKLIVQTASPIDLTHFLPAGTKNEPFRFTLRRKVLQSFKNKRLNVVCGTKTVGSVRISVIP</sequence>
<dbReference type="Proteomes" id="UP000789739">
    <property type="component" value="Unassembled WGS sequence"/>
</dbReference>
<dbReference type="AlphaFoldDB" id="A0A9N9DJA2"/>
<feature type="chain" id="PRO_5040465137" evidence="1">
    <location>
        <begin position="26"/>
        <end position="137"/>
    </location>
</feature>
<dbReference type="EMBL" id="CAJVPI010002188">
    <property type="protein sequence ID" value="CAG8637795.1"/>
    <property type="molecule type" value="Genomic_DNA"/>
</dbReference>
<evidence type="ECO:0000313" key="3">
    <source>
        <dbReference type="Proteomes" id="UP000789739"/>
    </source>
</evidence>
<proteinExistence type="predicted"/>
<evidence type="ECO:0000256" key="1">
    <source>
        <dbReference type="SAM" id="SignalP"/>
    </source>
</evidence>
<evidence type="ECO:0000313" key="2">
    <source>
        <dbReference type="EMBL" id="CAG8637795.1"/>
    </source>
</evidence>